<evidence type="ECO:0000313" key="2">
    <source>
        <dbReference type="Proteomes" id="UP000054166"/>
    </source>
</evidence>
<dbReference type="InParanoid" id="A0A0C3BKF4"/>
<gene>
    <name evidence="1" type="ORF">PILCRDRAFT_815312</name>
</gene>
<feature type="non-terminal residue" evidence="1">
    <location>
        <position position="1"/>
    </location>
</feature>
<protein>
    <submittedName>
        <fullName evidence="1">Uncharacterized protein</fullName>
    </submittedName>
</protein>
<dbReference type="AlphaFoldDB" id="A0A0C3BKF4"/>
<organism evidence="1 2">
    <name type="scientific">Piloderma croceum (strain F 1598)</name>
    <dbReference type="NCBI Taxonomy" id="765440"/>
    <lineage>
        <taxon>Eukaryota</taxon>
        <taxon>Fungi</taxon>
        <taxon>Dikarya</taxon>
        <taxon>Basidiomycota</taxon>
        <taxon>Agaricomycotina</taxon>
        <taxon>Agaricomycetes</taxon>
        <taxon>Agaricomycetidae</taxon>
        <taxon>Atheliales</taxon>
        <taxon>Atheliaceae</taxon>
        <taxon>Piloderma</taxon>
    </lineage>
</organism>
<keyword evidence="2" id="KW-1185">Reference proteome</keyword>
<accession>A0A0C3BKF4</accession>
<dbReference type="HOGENOM" id="CLU_2256477_0_0_1"/>
<sequence>VIITSPNAGLLIQGTHKIYLYSYAHVDHSGCHLPSPTVLFHLVCDHITLYQLGLVSPRARKGSHGYISAITPRICIIKMHISPSPPFRRGFTDSGVPNSLTTTG</sequence>
<dbReference type="Proteomes" id="UP000054166">
    <property type="component" value="Unassembled WGS sequence"/>
</dbReference>
<proteinExistence type="predicted"/>
<name>A0A0C3BKF4_PILCF</name>
<evidence type="ECO:0000313" key="1">
    <source>
        <dbReference type="EMBL" id="KIM86878.1"/>
    </source>
</evidence>
<reference evidence="2" key="2">
    <citation type="submission" date="2015-01" db="EMBL/GenBank/DDBJ databases">
        <title>Evolutionary Origins and Diversification of the Mycorrhizal Mutualists.</title>
        <authorList>
            <consortium name="DOE Joint Genome Institute"/>
            <consortium name="Mycorrhizal Genomics Consortium"/>
            <person name="Kohler A."/>
            <person name="Kuo A."/>
            <person name="Nagy L.G."/>
            <person name="Floudas D."/>
            <person name="Copeland A."/>
            <person name="Barry K.W."/>
            <person name="Cichocki N."/>
            <person name="Veneault-Fourrey C."/>
            <person name="LaButti K."/>
            <person name="Lindquist E.A."/>
            <person name="Lipzen A."/>
            <person name="Lundell T."/>
            <person name="Morin E."/>
            <person name="Murat C."/>
            <person name="Riley R."/>
            <person name="Ohm R."/>
            <person name="Sun H."/>
            <person name="Tunlid A."/>
            <person name="Henrissat B."/>
            <person name="Grigoriev I.V."/>
            <person name="Hibbett D.S."/>
            <person name="Martin F."/>
        </authorList>
    </citation>
    <scope>NUCLEOTIDE SEQUENCE [LARGE SCALE GENOMIC DNA]</scope>
    <source>
        <strain evidence="2">F 1598</strain>
    </source>
</reference>
<dbReference type="EMBL" id="KN832980">
    <property type="protein sequence ID" value="KIM86878.1"/>
    <property type="molecule type" value="Genomic_DNA"/>
</dbReference>
<reference evidence="1 2" key="1">
    <citation type="submission" date="2014-04" db="EMBL/GenBank/DDBJ databases">
        <authorList>
            <consortium name="DOE Joint Genome Institute"/>
            <person name="Kuo A."/>
            <person name="Tarkka M."/>
            <person name="Buscot F."/>
            <person name="Kohler A."/>
            <person name="Nagy L.G."/>
            <person name="Floudas D."/>
            <person name="Copeland A."/>
            <person name="Barry K.W."/>
            <person name="Cichocki N."/>
            <person name="Veneault-Fourrey C."/>
            <person name="LaButti K."/>
            <person name="Lindquist E.A."/>
            <person name="Lipzen A."/>
            <person name="Lundell T."/>
            <person name="Morin E."/>
            <person name="Murat C."/>
            <person name="Sun H."/>
            <person name="Tunlid A."/>
            <person name="Henrissat B."/>
            <person name="Grigoriev I.V."/>
            <person name="Hibbett D.S."/>
            <person name="Martin F."/>
            <person name="Nordberg H.P."/>
            <person name="Cantor M.N."/>
            <person name="Hua S.X."/>
        </authorList>
    </citation>
    <scope>NUCLEOTIDE SEQUENCE [LARGE SCALE GENOMIC DNA]</scope>
    <source>
        <strain evidence="1 2">F 1598</strain>
    </source>
</reference>